<dbReference type="OrthoDB" id="5847150at2759"/>
<keyword evidence="3" id="KW-1185">Reference proteome</keyword>
<evidence type="ECO:0000256" key="1">
    <source>
        <dbReference type="SAM" id="MobiDB-lite"/>
    </source>
</evidence>
<dbReference type="AlphaFoldDB" id="A0A8S1E5P0"/>
<name>A0A8S1E5P0_9PELO</name>
<evidence type="ECO:0000313" key="2">
    <source>
        <dbReference type="EMBL" id="CAB3398957.1"/>
    </source>
</evidence>
<feature type="region of interest" description="Disordered" evidence="1">
    <location>
        <begin position="212"/>
        <end position="235"/>
    </location>
</feature>
<dbReference type="Proteomes" id="UP000494206">
    <property type="component" value="Unassembled WGS sequence"/>
</dbReference>
<organism evidence="2 3">
    <name type="scientific">Caenorhabditis bovis</name>
    <dbReference type="NCBI Taxonomy" id="2654633"/>
    <lineage>
        <taxon>Eukaryota</taxon>
        <taxon>Metazoa</taxon>
        <taxon>Ecdysozoa</taxon>
        <taxon>Nematoda</taxon>
        <taxon>Chromadorea</taxon>
        <taxon>Rhabditida</taxon>
        <taxon>Rhabditina</taxon>
        <taxon>Rhabditomorpha</taxon>
        <taxon>Rhabditoidea</taxon>
        <taxon>Rhabditidae</taxon>
        <taxon>Peloderinae</taxon>
        <taxon>Caenorhabditis</taxon>
    </lineage>
</organism>
<reference evidence="2 3" key="1">
    <citation type="submission" date="2020-04" db="EMBL/GenBank/DDBJ databases">
        <authorList>
            <person name="Laetsch R D."/>
            <person name="Stevens L."/>
            <person name="Kumar S."/>
            <person name="Blaxter L. M."/>
        </authorList>
    </citation>
    <scope>NUCLEOTIDE SEQUENCE [LARGE SCALE GENOMIC DNA]</scope>
</reference>
<gene>
    <name evidence="2" type="ORF">CBOVIS_LOCUS2175</name>
</gene>
<sequence>MYQLEPVLGTTASSYFYPSQNSDAKIPEGIVKKRRQIFVEPSPDVFHTPTASSAEGSLTKHYPITRVTPADSFSSTTKQKPNLTAHVRIIPPPPSSKKAIHETPKRECLDIVRFGITAPSELVRGGPIWINSGPKPPEADGVASTTTSSRIANLWRPSNPVRRHVITRFHRNDDELPSLTINVQTRNDENDNESELSCRTDWRYYESKRLRVTDSSRRTSEDHGSVASDSSQIMSMHDQIVRYSANGNGNMDATSSGMSDRETSLVVRLERELTEAQQCVESSSESADQNVGE</sequence>
<feature type="compositionally biased region" description="Basic and acidic residues" evidence="1">
    <location>
        <begin position="212"/>
        <end position="224"/>
    </location>
</feature>
<proteinExistence type="predicted"/>
<feature type="region of interest" description="Disordered" evidence="1">
    <location>
        <begin position="43"/>
        <end position="63"/>
    </location>
</feature>
<accession>A0A8S1E5P0</accession>
<protein>
    <submittedName>
        <fullName evidence="2">Uncharacterized protein</fullName>
    </submittedName>
</protein>
<comment type="caution">
    <text evidence="2">The sequence shown here is derived from an EMBL/GenBank/DDBJ whole genome shotgun (WGS) entry which is preliminary data.</text>
</comment>
<dbReference type="EMBL" id="CADEPM010000001">
    <property type="protein sequence ID" value="CAB3398957.1"/>
    <property type="molecule type" value="Genomic_DNA"/>
</dbReference>
<evidence type="ECO:0000313" key="3">
    <source>
        <dbReference type="Proteomes" id="UP000494206"/>
    </source>
</evidence>